<accession>A0A8J8NDW9</accession>
<protein>
    <submittedName>
        <fullName evidence="1">Uncharacterized protein</fullName>
    </submittedName>
</protein>
<comment type="caution">
    <text evidence="1">The sequence shown here is derived from an EMBL/GenBank/DDBJ whole genome shotgun (WGS) entry which is preliminary data.</text>
</comment>
<dbReference type="Proteomes" id="UP000785679">
    <property type="component" value="Unassembled WGS sequence"/>
</dbReference>
<keyword evidence="2" id="KW-1185">Reference proteome</keyword>
<dbReference type="AlphaFoldDB" id="A0A8J8NDW9"/>
<evidence type="ECO:0000313" key="1">
    <source>
        <dbReference type="EMBL" id="TNV73223.1"/>
    </source>
</evidence>
<reference evidence="1" key="1">
    <citation type="submission" date="2019-06" db="EMBL/GenBank/DDBJ databases">
        <authorList>
            <person name="Zheng W."/>
        </authorList>
    </citation>
    <scope>NUCLEOTIDE SEQUENCE</scope>
    <source>
        <strain evidence="1">QDHG01</strain>
    </source>
</reference>
<evidence type="ECO:0000313" key="2">
    <source>
        <dbReference type="Proteomes" id="UP000785679"/>
    </source>
</evidence>
<proteinExistence type="predicted"/>
<sequence>MNIQLGKGFRICIMPNIVFNMNKLANKSCIIELLGFLDFQQVQILLYRSSIQFRQKLIKKYKQLQSFCENEISTYNKVNLKLFLRLQDPSDLLFFVESYKRILDIVDLEGIVNLEISVDESREQNFKQFPTEVAQRLRIGSFKVTGDVVIYMLNTDRVYQMIRKLFGPIKNEPVIALKSCFYQIYKQLSFNKRISSLDLNCSQKICISIECIRKIDNLNLIVDCFGYELKFENINKKYPSTNFKVTFLHSFYDSVQDFKKSYPELLRDRCSQIYIYNERHLFSSQYQEAADIYQEIKEGYINYMVNYKLKQRIAWDQVSAEDYYRLLWLLYSIQVIHGDKFKIQYIEFLFHKHYDLQNDIQLIVENLYVNSEQVKFETLSMPLISKFRCTQRLEFFIKQNIQVLRCKEKFESPKIIKLKFENQGLNEQGINWETITFDILDSLQTSERIKQIKINLTSCYGNIIIQSISSIFKIYKFVDDCPSLQKLHIPYTNDNLLLKHLTLLIKSKGAILKNLNIQYISSSNSNNQVVLPTIQELTEY</sequence>
<organism evidence="1 2">
    <name type="scientific">Halteria grandinella</name>
    <dbReference type="NCBI Taxonomy" id="5974"/>
    <lineage>
        <taxon>Eukaryota</taxon>
        <taxon>Sar</taxon>
        <taxon>Alveolata</taxon>
        <taxon>Ciliophora</taxon>
        <taxon>Intramacronucleata</taxon>
        <taxon>Spirotrichea</taxon>
        <taxon>Stichotrichia</taxon>
        <taxon>Sporadotrichida</taxon>
        <taxon>Halteriidae</taxon>
        <taxon>Halteria</taxon>
    </lineage>
</organism>
<name>A0A8J8NDW9_HALGN</name>
<gene>
    <name evidence="1" type="ORF">FGO68_gene7733</name>
</gene>
<dbReference type="EMBL" id="RRYP01019495">
    <property type="protein sequence ID" value="TNV73223.1"/>
    <property type="molecule type" value="Genomic_DNA"/>
</dbReference>